<evidence type="ECO:0000313" key="4">
    <source>
        <dbReference type="Proteomes" id="UP000315037"/>
    </source>
</evidence>
<dbReference type="GO" id="GO:0004798">
    <property type="term" value="F:dTMP kinase activity"/>
    <property type="evidence" value="ECO:0007669"/>
    <property type="project" value="TreeGrafter"/>
</dbReference>
<gene>
    <name evidence="3" type="ORF">E3202_05360</name>
</gene>
<dbReference type="GO" id="GO:0006227">
    <property type="term" value="P:dUDP biosynthetic process"/>
    <property type="evidence" value="ECO:0007669"/>
    <property type="project" value="TreeGrafter"/>
</dbReference>
<dbReference type="AlphaFoldDB" id="A0A506UME8"/>
<dbReference type="GO" id="GO:0006233">
    <property type="term" value="P:dTDP biosynthetic process"/>
    <property type="evidence" value="ECO:0007669"/>
    <property type="project" value="TreeGrafter"/>
</dbReference>
<dbReference type="Gene3D" id="3.40.50.300">
    <property type="entry name" value="P-loop containing nucleotide triphosphate hydrolases"/>
    <property type="match status" value="1"/>
</dbReference>
<evidence type="ECO:0000256" key="1">
    <source>
        <dbReference type="ARBA" id="ARBA00022741"/>
    </source>
</evidence>
<name>A0A506UME8_9PROT</name>
<evidence type="ECO:0008006" key="5">
    <source>
        <dbReference type="Google" id="ProtNLM"/>
    </source>
</evidence>
<dbReference type="EMBL" id="SORZ01000002">
    <property type="protein sequence ID" value="TPW34517.1"/>
    <property type="molecule type" value="Genomic_DNA"/>
</dbReference>
<protein>
    <recommendedName>
        <fullName evidence="5">Thymidylate kinase</fullName>
    </recommendedName>
</protein>
<sequence>MKVYGKVPREKSLPTPRGAVIALVGCDGSGKSSLSRELVAEIGQSRPTRYGYLGLGSGDLGRRIGRLPFIGPALEHKLGKRAKTTRTRGEKIPDLPTALVVFAFSLLRYRRFRQIQRAAARGEMVITDRYPQMEIPAQCDGPGLSAATSDNPLIQRLAAVERRLYQRMAARRPDLVVHLDIDPETAQRRKPDHDLEALRIKTSVMSRLRYNEAPRVVIDSRAPYKEVKRQVSEALRQHALTGPL</sequence>
<dbReference type="GO" id="GO:0006235">
    <property type="term" value="P:dTTP biosynthetic process"/>
    <property type="evidence" value="ECO:0007669"/>
    <property type="project" value="TreeGrafter"/>
</dbReference>
<evidence type="ECO:0000256" key="2">
    <source>
        <dbReference type="ARBA" id="ARBA00022840"/>
    </source>
</evidence>
<keyword evidence="1" id="KW-0547">Nucleotide-binding</keyword>
<dbReference type="SUPFAM" id="SSF52540">
    <property type="entry name" value="P-loop containing nucleoside triphosphate hydrolases"/>
    <property type="match status" value="1"/>
</dbReference>
<dbReference type="PANTHER" id="PTHR10344">
    <property type="entry name" value="THYMIDYLATE KINASE"/>
    <property type="match status" value="1"/>
</dbReference>
<evidence type="ECO:0000313" key="3">
    <source>
        <dbReference type="EMBL" id="TPW34517.1"/>
    </source>
</evidence>
<accession>A0A506UME8</accession>
<reference evidence="3 4" key="1">
    <citation type="submission" date="2019-03" db="EMBL/GenBank/DDBJ databases">
        <title>The complete genome sequence of Neokomagataea sp. Jb2 NBRC113641.</title>
        <authorList>
            <person name="Chua K.-O."/>
            <person name="Chan K.-G."/>
            <person name="See-Too W.-S."/>
        </authorList>
    </citation>
    <scope>NUCLEOTIDE SEQUENCE [LARGE SCALE GENOMIC DNA]</scope>
    <source>
        <strain evidence="3 4">Jb2</strain>
    </source>
</reference>
<dbReference type="InterPro" id="IPR027417">
    <property type="entry name" value="P-loop_NTPase"/>
</dbReference>
<dbReference type="GO" id="GO:0005829">
    <property type="term" value="C:cytosol"/>
    <property type="evidence" value="ECO:0007669"/>
    <property type="project" value="TreeGrafter"/>
</dbReference>
<organism evidence="3 4">
    <name type="scientific">Oecophyllibacter saccharovorans</name>
    <dbReference type="NCBI Taxonomy" id="2558360"/>
    <lineage>
        <taxon>Bacteria</taxon>
        <taxon>Pseudomonadati</taxon>
        <taxon>Pseudomonadota</taxon>
        <taxon>Alphaproteobacteria</taxon>
        <taxon>Acetobacterales</taxon>
        <taxon>Acetobacteraceae</taxon>
        <taxon>Oecophyllibacter</taxon>
    </lineage>
</organism>
<proteinExistence type="predicted"/>
<dbReference type="PANTHER" id="PTHR10344:SF4">
    <property type="entry name" value="UMP-CMP KINASE 2, MITOCHONDRIAL"/>
    <property type="match status" value="1"/>
</dbReference>
<keyword evidence="4" id="KW-1185">Reference proteome</keyword>
<keyword evidence="2" id="KW-0067">ATP-binding</keyword>
<comment type="caution">
    <text evidence="3">The sequence shown here is derived from an EMBL/GenBank/DDBJ whole genome shotgun (WGS) entry which is preliminary data.</text>
</comment>
<dbReference type="Proteomes" id="UP000315037">
    <property type="component" value="Unassembled WGS sequence"/>
</dbReference>
<dbReference type="GO" id="GO:0005524">
    <property type="term" value="F:ATP binding"/>
    <property type="evidence" value="ECO:0007669"/>
    <property type="project" value="UniProtKB-KW"/>
</dbReference>